<reference evidence="1" key="2">
    <citation type="journal article" date="2021" name="Genome Biol. Evol.">
        <title>Developing a high-quality reference genome for a parasitic bivalve with doubly uniparental inheritance (Bivalvia: Unionida).</title>
        <authorList>
            <person name="Smith C.H."/>
        </authorList>
    </citation>
    <scope>NUCLEOTIDE SEQUENCE</scope>
    <source>
        <strain evidence="1">CHS0354</strain>
        <tissue evidence="1">Mantle</tissue>
    </source>
</reference>
<dbReference type="AlphaFoldDB" id="A0AAE0VP35"/>
<sequence>MGAAVRQRTRVEIAKQEDWEFLVRNKALEESRMRAVETDGCPHAAIRDVGMNFAGVCVHVFVSCERERKTEKRKEEQRQK</sequence>
<keyword evidence="2" id="KW-1185">Reference proteome</keyword>
<organism evidence="1 2">
    <name type="scientific">Potamilus streckersoni</name>
    <dbReference type="NCBI Taxonomy" id="2493646"/>
    <lineage>
        <taxon>Eukaryota</taxon>
        <taxon>Metazoa</taxon>
        <taxon>Spiralia</taxon>
        <taxon>Lophotrochozoa</taxon>
        <taxon>Mollusca</taxon>
        <taxon>Bivalvia</taxon>
        <taxon>Autobranchia</taxon>
        <taxon>Heteroconchia</taxon>
        <taxon>Palaeoheterodonta</taxon>
        <taxon>Unionida</taxon>
        <taxon>Unionoidea</taxon>
        <taxon>Unionidae</taxon>
        <taxon>Ambleminae</taxon>
        <taxon>Lampsilini</taxon>
        <taxon>Potamilus</taxon>
    </lineage>
</organism>
<proteinExistence type="predicted"/>
<dbReference type="GO" id="GO:0003924">
    <property type="term" value="F:GTPase activity"/>
    <property type="evidence" value="ECO:0007669"/>
    <property type="project" value="InterPro"/>
</dbReference>
<dbReference type="InterPro" id="IPR004400">
    <property type="entry name" value="UreG"/>
</dbReference>
<dbReference type="PANTHER" id="PTHR31715">
    <property type="entry name" value="UREASE ACCESSORY PROTEIN G"/>
    <property type="match status" value="1"/>
</dbReference>
<dbReference type="PANTHER" id="PTHR31715:SF0">
    <property type="entry name" value="UREASE ACCESSORY PROTEIN G"/>
    <property type="match status" value="1"/>
</dbReference>
<name>A0AAE0VP35_9BIVA</name>
<reference evidence="1" key="3">
    <citation type="submission" date="2023-05" db="EMBL/GenBank/DDBJ databases">
        <authorList>
            <person name="Smith C.H."/>
        </authorList>
    </citation>
    <scope>NUCLEOTIDE SEQUENCE</scope>
    <source>
        <strain evidence="1">CHS0354</strain>
        <tissue evidence="1">Mantle</tissue>
    </source>
</reference>
<comment type="caution">
    <text evidence="1">The sequence shown here is derived from an EMBL/GenBank/DDBJ whole genome shotgun (WGS) entry which is preliminary data.</text>
</comment>
<gene>
    <name evidence="1" type="ORF">CHS0354_022862</name>
</gene>
<accession>A0AAE0VP35</accession>
<dbReference type="GO" id="GO:0043419">
    <property type="term" value="P:urea catabolic process"/>
    <property type="evidence" value="ECO:0007669"/>
    <property type="project" value="InterPro"/>
</dbReference>
<reference evidence="1" key="1">
    <citation type="journal article" date="2021" name="Genome Biol. Evol.">
        <title>A High-Quality Reference Genome for a Parasitic Bivalve with Doubly Uniparental Inheritance (Bivalvia: Unionida).</title>
        <authorList>
            <person name="Smith C.H."/>
        </authorList>
    </citation>
    <scope>NUCLEOTIDE SEQUENCE</scope>
    <source>
        <strain evidence="1">CHS0354</strain>
    </source>
</reference>
<evidence type="ECO:0000313" key="1">
    <source>
        <dbReference type="EMBL" id="KAK3583815.1"/>
    </source>
</evidence>
<dbReference type="Proteomes" id="UP001195483">
    <property type="component" value="Unassembled WGS sequence"/>
</dbReference>
<evidence type="ECO:0000313" key="2">
    <source>
        <dbReference type="Proteomes" id="UP001195483"/>
    </source>
</evidence>
<dbReference type="GO" id="GO:0016151">
    <property type="term" value="F:nickel cation binding"/>
    <property type="evidence" value="ECO:0007669"/>
    <property type="project" value="InterPro"/>
</dbReference>
<dbReference type="EMBL" id="JAEAOA010001385">
    <property type="protein sequence ID" value="KAK3583815.1"/>
    <property type="molecule type" value="Genomic_DNA"/>
</dbReference>
<protein>
    <submittedName>
        <fullName evidence="1">Uncharacterized protein</fullName>
    </submittedName>
</protein>